<dbReference type="AlphaFoldDB" id="X6NLY2"/>
<accession>X6NLY2</accession>
<organism evidence="2 3">
    <name type="scientific">Reticulomyxa filosa</name>
    <dbReference type="NCBI Taxonomy" id="46433"/>
    <lineage>
        <taxon>Eukaryota</taxon>
        <taxon>Sar</taxon>
        <taxon>Rhizaria</taxon>
        <taxon>Retaria</taxon>
        <taxon>Foraminifera</taxon>
        <taxon>Monothalamids</taxon>
        <taxon>Reticulomyxidae</taxon>
        <taxon>Reticulomyxa</taxon>
    </lineage>
</organism>
<name>X6NLY2_RETFI</name>
<feature type="compositionally biased region" description="Polar residues" evidence="1">
    <location>
        <begin position="11"/>
        <end position="27"/>
    </location>
</feature>
<reference evidence="2 3" key="1">
    <citation type="journal article" date="2013" name="Curr. Biol.">
        <title>The Genome of the Foraminiferan Reticulomyxa filosa.</title>
        <authorList>
            <person name="Glockner G."/>
            <person name="Hulsmann N."/>
            <person name="Schleicher M."/>
            <person name="Noegel A.A."/>
            <person name="Eichinger L."/>
            <person name="Gallinger C."/>
            <person name="Pawlowski J."/>
            <person name="Sierra R."/>
            <person name="Euteneuer U."/>
            <person name="Pillet L."/>
            <person name="Moustafa A."/>
            <person name="Platzer M."/>
            <person name="Groth M."/>
            <person name="Szafranski K."/>
            <person name="Schliwa M."/>
        </authorList>
    </citation>
    <scope>NUCLEOTIDE SEQUENCE [LARGE SCALE GENOMIC DNA]</scope>
</reference>
<feature type="region of interest" description="Disordered" evidence="1">
    <location>
        <begin position="1"/>
        <end position="27"/>
    </location>
</feature>
<dbReference type="Proteomes" id="UP000023152">
    <property type="component" value="Unassembled WGS sequence"/>
</dbReference>
<comment type="caution">
    <text evidence="2">The sequence shown here is derived from an EMBL/GenBank/DDBJ whole genome shotgun (WGS) entry which is preliminary data.</text>
</comment>
<feature type="compositionally biased region" description="Polar residues" evidence="1">
    <location>
        <begin position="121"/>
        <end position="130"/>
    </location>
</feature>
<protein>
    <submittedName>
        <fullName evidence="2">Uncharacterized protein</fullName>
    </submittedName>
</protein>
<feature type="compositionally biased region" description="Basic and acidic residues" evidence="1">
    <location>
        <begin position="162"/>
        <end position="178"/>
    </location>
</feature>
<proteinExistence type="predicted"/>
<feature type="compositionally biased region" description="Basic and acidic residues" evidence="1">
    <location>
        <begin position="131"/>
        <end position="155"/>
    </location>
</feature>
<evidence type="ECO:0000313" key="3">
    <source>
        <dbReference type="Proteomes" id="UP000023152"/>
    </source>
</evidence>
<feature type="region of interest" description="Disordered" evidence="1">
    <location>
        <begin position="114"/>
        <end position="236"/>
    </location>
</feature>
<feature type="compositionally biased region" description="Basic and acidic residues" evidence="1">
    <location>
        <begin position="1"/>
        <end position="10"/>
    </location>
</feature>
<sequence length="280" mass="32159">MRNKMEEQKSAIDQLQSSITKQSEQFAKQQMEWEEKLSTQEKIIANFPTSNLRAVDLLSNEVMLDQINKVENDLIRLIGTVGEGSQLHLRLGQIHENIARHKRAVNSIERRLRENLKAQDHNNSTRNTTDLADRIQTENNGDEKEKGKERDESKNKNKNKNKNKEISTNDERETRDNPTEISNGFQQHKTEAPKKPHKIHNTPVSNERTEVKKVEQSNTHTNNNNNNNENNKRDRHSNAVAGNVDETAPRTSRSLDPNALRISLRIGLEADQKNRLGNQS</sequence>
<evidence type="ECO:0000313" key="2">
    <source>
        <dbReference type="EMBL" id="ETO26744.1"/>
    </source>
</evidence>
<dbReference type="EMBL" id="ASPP01007663">
    <property type="protein sequence ID" value="ETO26744.1"/>
    <property type="molecule type" value="Genomic_DNA"/>
</dbReference>
<evidence type="ECO:0000256" key="1">
    <source>
        <dbReference type="SAM" id="MobiDB-lite"/>
    </source>
</evidence>
<keyword evidence="3" id="KW-1185">Reference proteome</keyword>
<gene>
    <name evidence="2" type="ORF">RFI_10390</name>
</gene>